<feature type="transmembrane region" description="Helical" evidence="5">
    <location>
        <begin position="142"/>
        <end position="160"/>
    </location>
</feature>
<dbReference type="SUPFAM" id="SSF90123">
    <property type="entry name" value="ABC transporter transmembrane region"/>
    <property type="match status" value="1"/>
</dbReference>
<evidence type="ECO:0000256" key="3">
    <source>
        <dbReference type="ARBA" id="ARBA00022989"/>
    </source>
</evidence>
<evidence type="ECO:0000259" key="7">
    <source>
        <dbReference type="PROSITE" id="PS50929"/>
    </source>
</evidence>
<dbReference type="GO" id="GO:0005524">
    <property type="term" value="F:ATP binding"/>
    <property type="evidence" value="ECO:0007669"/>
    <property type="project" value="UniProtKB-KW"/>
</dbReference>
<feature type="domain" description="ABC transporter" evidence="6">
    <location>
        <begin position="170"/>
        <end position="385"/>
    </location>
</feature>
<feature type="transmembrane region" description="Helical" evidence="5">
    <location>
        <begin position="48"/>
        <end position="68"/>
    </location>
</feature>
<dbReference type="InterPro" id="IPR036640">
    <property type="entry name" value="ABC1_TM_sf"/>
</dbReference>
<dbReference type="Pfam" id="PF00664">
    <property type="entry name" value="ABC_membrane"/>
    <property type="match status" value="1"/>
</dbReference>
<evidence type="ECO:0000256" key="2">
    <source>
        <dbReference type="ARBA" id="ARBA00022692"/>
    </source>
</evidence>
<protein>
    <submittedName>
        <fullName evidence="8">ABC transporter ATP-binding protein</fullName>
    </submittedName>
</protein>
<keyword evidence="4 5" id="KW-0472">Membrane</keyword>
<dbReference type="PANTHER" id="PTHR43394">
    <property type="entry name" value="ATP-DEPENDENT PERMEASE MDL1, MITOCHONDRIAL"/>
    <property type="match status" value="1"/>
</dbReference>
<dbReference type="Proteomes" id="UP001243856">
    <property type="component" value="Unassembled WGS sequence"/>
</dbReference>
<organism evidence="8 9">
    <name type="scientific">Corynebacterium propinquum</name>
    <dbReference type="NCBI Taxonomy" id="43769"/>
    <lineage>
        <taxon>Bacteria</taxon>
        <taxon>Bacillati</taxon>
        <taxon>Actinomycetota</taxon>
        <taxon>Actinomycetes</taxon>
        <taxon>Mycobacteriales</taxon>
        <taxon>Corynebacteriaceae</taxon>
        <taxon>Corynebacterium</taxon>
    </lineage>
</organism>
<dbReference type="InterPro" id="IPR039421">
    <property type="entry name" value="Type_1_exporter"/>
</dbReference>
<dbReference type="PROSITE" id="PS50929">
    <property type="entry name" value="ABC_TM1F"/>
    <property type="match status" value="1"/>
</dbReference>
<evidence type="ECO:0000313" key="8">
    <source>
        <dbReference type="EMBL" id="MDK4299646.1"/>
    </source>
</evidence>
<evidence type="ECO:0000256" key="4">
    <source>
        <dbReference type="ARBA" id="ARBA00023136"/>
    </source>
</evidence>
<dbReference type="Gene3D" id="1.20.1560.10">
    <property type="entry name" value="ABC transporter type 1, transmembrane domain"/>
    <property type="match status" value="1"/>
</dbReference>
<dbReference type="EMBL" id="JASNVK010000001">
    <property type="protein sequence ID" value="MDK4299646.1"/>
    <property type="molecule type" value="Genomic_DNA"/>
</dbReference>
<dbReference type="InterPro" id="IPR011527">
    <property type="entry name" value="ABC1_TM_dom"/>
</dbReference>
<evidence type="ECO:0000256" key="1">
    <source>
        <dbReference type="ARBA" id="ARBA00004651"/>
    </source>
</evidence>
<accession>A0ABT7FYU8</accession>
<feature type="non-terminal residue" evidence="8">
    <location>
        <position position="1"/>
    </location>
</feature>
<keyword evidence="9" id="KW-1185">Reference proteome</keyword>
<evidence type="ECO:0000256" key="5">
    <source>
        <dbReference type="SAM" id="Phobius"/>
    </source>
</evidence>
<sequence length="385" mass="40828">KRQRRTAGELLSIASSDTQRIADAVMMAVFPFAEFASILYVGVMVTMINVPLGIAVLVGGPVMVWISLSASGPLRRRSGKRQYWLAEAAATATDVVHGLRILKGIGAVDTVYERYQKVSDDAYGATVRAHGARSVLDTITETVGSVYIIIVGIAAGGLALADTISVGELITVIGLTQFIITPMTMLGKNISSKWATAQGSADRIRSVLAAPYALPEADSVVNWEVFPEHARPEPGQLTVIADDIPEGLELLPRERVLVAPHDAQLFSGTIADNIVHEHTDSEIVDAALTAAAADDIPGGASRRVGEADGDLSGGQRQRVALARALARDAEVLVLDNPTTAVDSVTEHTIARRVADARRGKTTVVYSSSPAWREVADHVKAGASQR</sequence>
<dbReference type="PROSITE" id="PS00211">
    <property type="entry name" value="ABC_TRANSPORTER_1"/>
    <property type="match status" value="1"/>
</dbReference>
<evidence type="ECO:0000313" key="9">
    <source>
        <dbReference type="Proteomes" id="UP001243856"/>
    </source>
</evidence>
<proteinExistence type="predicted"/>
<name>A0ABT7FYU8_9CORY</name>
<dbReference type="PROSITE" id="PS50893">
    <property type="entry name" value="ABC_TRANSPORTER_2"/>
    <property type="match status" value="1"/>
</dbReference>
<dbReference type="InterPro" id="IPR027417">
    <property type="entry name" value="P-loop_NTPase"/>
</dbReference>
<evidence type="ECO:0000259" key="6">
    <source>
        <dbReference type="PROSITE" id="PS50893"/>
    </source>
</evidence>
<feature type="domain" description="ABC transmembrane type-1" evidence="7">
    <location>
        <begin position="1"/>
        <end position="192"/>
    </location>
</feature>
<keyword evidence="2 5" id="KW-0812">Transmembrane</keyword>
<feature type="transmembrane region" description="Helical" evidence="5">
    <location>
        <begin position="21"/>
        <end position="42"/>
    </location>
</feature>
<comment type="subcellular location">
    <subcellularLocation>
        <location evidence="1">Cell membrane</location>
        <topology evidence="1">Multi-pass membrane protein</topology>
    </subcellularLocation>
</comment>
<dbReference type="InterPro" id="IPR017871">
    <property type="entry name" value="ABC_transporter-like_CS"/>
</dbReference>
<keyword evidence="8" id="KW-0067">ATP-binding</keyword>
<keyword evidence="3 5" id="KW-1133">Transmembrane helix</keyword>
<dbReference type="CDD" id="cd07346">
    <property type="entry name" value="ABC_6TM_exporters"/>
    <property type="match status" value="1"/>
</dbReference>
<gene>
    <name evidence="8" type="ORF">QPX45_00005</name>
</gene>
<dbReference type="Gene3D" id="3.40.50.300">
    <property type="entry name" value="P-loop containing nucleotide triphosphate hydrolases"/>
    <property type="match status" value="1"/>
</dbReference>
<dbReference type="SUPFAM" id="SSF52540">
    <property type="entry name" value="P-loop containing nucleoside triphosphate hydrolases"/>
    <property type="match status" value="1"/>
</dbReference>
<comment type="caution">
    <text evidence="8">The sequence shown here is derived from an EMBL/GenBank/DDBJ whole genome shotgun (WGS) entry which is preliminary data.</text>
</comment>
<keyword evidence="8" id="KW-0547">Nucleotide-binding</keyword>
<dbReference type="InterPro" id="IPR003439">
    <property type="entry name" value="ABC_transporter-like_ATP-bd"/>
</dbReference>
<dbReference type="Pfam" id="PF00005">
    <property type="entry name" value="ABC_tran"/>
    <property type="match status" value="1"/>
</dbReference>
<reference evidence="8 9" key="1">
    <citation type="submission" date="2023-05" db="EMBL/GenBank/DDBJ databases">
        <title>Metabolic capabilities are highly conserved among human nasal-associated Corynebacterium species in pangenomic analyses.</title>
        <authorList>
            <person name="Tran T.H."/>
            <person name="Roberts A.Q."/>
            <person name="Escapa I.F."/>
            <person name="Gao W."/>
            <person name="Conlan S."/>
            <person name="Kong H."/>
            <person name="Segre J.A."/>
            <person name="Kelly M.S."/>
            <person name="Lemon K.P."/>
        </authorList>
    </citation>
    <scope>NUCLEOTIDE SEQUENCE [LARGE SCALE GENOMIC DNA]</scope>
    <source>
        <strain evidence="8 9">KPL2811</strain>
    </source>
</reference>
<dbReference type="RefSeq" id="WP_284585769.1">
    <property type="nucleotide sequence ID" value="NZ_JASNVK010000001.1"/>
</dbReference>
<dbReference type="PANTHER" id="PTHR43394:SF1">
    <property type="entry name" value="ATP-BINDING CASSETTE SUB-FAMILY B MEMBER 10, MITOCHONDRIAL"/>
    <property type="match status" value="1"/>
</dbReference>